<gene>
    <name evidence="2" type="ORF">ACFSQJ_01000</name>
</gene>
<evidence type="ECO:0000256" key="1">
    <source>
        <dbReference type="SAM" id="Phobius"/>
    </source>
</evidence>
<accession>A0ABW5MSZ3</accession>
<dbReference type="EMBL" id="JBHULB010000005">
    <property type="protein sequence ID" value="MFD2585483.1"/>
    <property type="molecule type" value="Genomic_DNA"/>
</dbReference>
<evidence type="ECO:0000313" key="3">
    <source>
        <dbReference type="Proteomes" id="UP001597526"/>
    </source>
</evidence>
<evidence type="ECO:0000313" key="2">
    <source>
        <dbReference type="EMBL" id="MFD2585483.1"/>
    </source>
</evidence>
<keyword evidence="1" id="KW-0812">Transmembrane</keyword>
<keyword evidence="1" id="KW-1133">Transmembrane helix</keyword>
<comment type="caution">
    <text evidence="2">The sequence shown here is derived from an EMBL/GenBank/DDBJ whole genome shotgun (WGS) entry which is preliminary data.</text>
</comment>
<organism evidence="2 3">
    <name type="scientific">Croceitalea marina</name>
    <dbReference type="NCBI Taxonomy" id="1775166"/>
    <lineage>
        <taxon>Bacteria</taxon>
        <taxon>Pseudomonadati</taxon>
        <taxon>Bacteroidota</taxon>
        <taxon>Flavobacteriia</taxon>
        <taxon>Flavobacteriales</taxon>
        <taxon>Flavobacteriaceae</taxon>
        <taxon>Croceitalea</taxon>
    </lineage>
</organism>
<feature type="transmembrane region" description="Helical" evidence="1">
    <location>
        <begin position="88"/>
        <end position="106"/>
    </location>
</feature>
<keyword evidence="3" id="KW-1185">Reference proteome</keyword>
<evidence type="ECO:0008006" key="4">
    <source>
        <dbReference type="Google" id="ProtNLM"/>
    </source>
</evidence>
<dbReference type="Proteomes" id="UP001597526">
    <property type="component" value="Unassembled WGS sequence"/>
</dbReference>
<keyword evidence="1" id="KW-0472">Membrane</keyword>
<sequence>MIVFGHRSTHLKSAQLRNVKCPNCETQDQMTASVYGRHVHVFWIPVFPAGKIGVFECQHCHKGFKKNGLGEDGKLAYKNFKGTVKHPLWKYSGLAIIALLICWGVYASKQKEDRVSELVQNPVMFDTYTFKTEAGYYSTFKVVEVFKDSMYVNYNNYETDRSSGVDKIDLQKNYSDQIYVLTNNDILNMHQRGDIKDIERN</sequence>
<name>A0ABW5MSZ3_9FLAO</name>
<proteinExistence type="predicted"/>
<reference evidence="3" key="1">
    <citation type="journal article" date="2019" name="Int. J. Syst. Evol. Microbiol.">
        <title>The Global Catalogue of Microorganisms (GCM) 10K type strain sequencing project: providing services to taxonomists for standard genome sequencing and annotation.</title>
        <authorList>
            <consortium name="The Broad Institute Genomics Platform"/>
            <consortium name="The Broad Institute Genome Sequencing Center for Infectious Disease"/>
            <person name="Wu L."/>
            <person name="Ma J."/>
        </authorList>
    </citation>
    <scope>NUCLEOTIDE SEQUENCE [LARGE SCALE GENOMIC DNA]</scope>
    <source>
        <strain evidence="3">KCTC 52368</strain>
    </source>
</reference>
<protein>
    <recommendedName>
        <fullName evidence="4">Zinc-ribbon 15 domain-containing protein</fullName>
    </recommendedName>
</protein>
<dbReference type="RefSeq" id="WP_377764882.1">
    <property type="nucleotide sequence ID" value="NZ_JBHULB010000005.1"/>
</dbReference>